<evidence type="ECO:0000313" key="7">
    <source>
        <dbReference type="Proteomes" id="UP001156831"/>
    </source>
</evidence>
<evidence type="ECO:0000256" key="3">
    <source>
        <dbReference type="ARBA" id="ARBA00023163"/>
    </source>
</evidence>
<dbReference type="EMBL" id="JARXRN010000021">
    <property type="protein sequence ID" value="MDH5830154.1"/>
    <property type="molecule type" value="Genomic_DNA"/>
</dbReference>
<dbReference type="InterPro" id="IPR018356">
    <property type="entry name" value="Tscrpt_reg_HTH_DeoR_CS"/>
</dbReference>
<dbReference type="Gene3D" id="1.10.10.10">
    <property type="entry name" value="Winged helix-like DNA-binding domain superfamily/Winged helix DNA-binding domain"/>
    <property type="match status" value="1"/>
</dbReference>
<feature type="region of interest" description="Disordered" evidence="4">
    <location>
        <begin position="320"/>
        <end position="340"/>
    </location>
</feature>
<evidence type="ECO:0000313" key="6">
    <source>
        <dbReference type="EMBL" id="MDH5830154.1"/>
    </source>
</evidence>
<comment type="caution">
    <text evidence="6">The sequence shown here is derived from an EMBL/GenBank/DDBJ whole genome shotgun (WGS) entry which is preliminary data.</text>
</comment>
<protein>
    <submittedName>
        <fullName evidence="6">WYL domain-containing protein</fullName>
    </submittedName>
</protein>
<dbReference type="PROSITE" id="PS00894">
    <property type="entry name" value="HTH_DEOR_1"/>
    <property type="match status" value="1"/>
</dbReference>
<reference evidence="6 7" key="1">
    <citation type="submission" date="2023-04" db="EMBL/GenBank/DDBJ databases">
        <title>Luteimonas sp. M1R5S18.</title>
        <authorList>
            <person name="Sun J.-Q."/>
        </authorList>
    </citation>
    <scope>NUCLEOTIDE SEQUENCE [LARGE SCALE GENOMIC DNA]</scope>
    <source>
        <strain evidence="6 7">M1R5S18</strain>
    </source>
</reference>
<dbReference type="InterPro" id="IPR036388">
    <property type="entry name" value="WH-like_DNA-bd_sf"/>
</dbReference>
<dbReference type="InterPro" id="IPR051534">
    <property type="entry name" value="CBASS_pafABC_assoc_protein"/>
</dbReference>
<keyword evidence="7" id="KW-1185">Reference proteome</keyword>
<sequence>MIDTSARLLRLLSLLQSRPFWRGRELAARMQVTERTVRRDIDRLRSLGYPVDSSAGTAGGYQLAAGSNLPPLLLEDDEALAVSLGLRMATGGTVVGMEESALRALAKLQQVMPARLRTRVRNLHAAVLPLGPAGPGVPHDRLVALANACRAFERVQFAYEDQQGRTSMRNIEPHALVSTEARWYLLAWDVARDDWRTFRVDRIAGMPRGQGERFLPRKVPGGDAVAFVSRAISFEPYALKARIELHAPLALMRERIPASAGRLTRLDAQRCELHTGAQRPEMLAYHLAMLCVPFVVIEPVALEKHLQALSARLSQAVRASGARRSRAQGEAERAARGPGR</sequence>
<name>A0ABT6JHL0_9GAMM</name>
<dbReference type="Proteomes" id="UP001156831">
    <property type="component" value="Unassembled WGS sequence"/>
</dbReference>
<dbReference type="InterPro" id="IPR036390">
    <property type="entry name" value="WH_DNA-bd_sf"/>
</dbReference>
<dbReference type="InterPro" id="IPR013196">
    <property type="entry name" value="HTH_11"/>
</dbReference>
<feature type="domain" description="HTH deoR-type" evidence="5">
    <location>
        <begin position="4"/>
        <end position="59"/>
    </location>
</feature>
<dbReference type="PANTHER" id="PTHR34580">
    <property type="match status" value="1"/>
</dbReference>
<evidence type="ECO:0000259" key="5">
    <source>
        <dbReference type="PROSITE" id="PS51000"/>
    </source>
</evidence>
<dbReference type="PANTHER" id="PTHR34580:SF3">
    <property type="entry name" value="PROTEIN PAFB"/>
    <property type="match status" value="1"/>
</dbReference>
<organism evidence="6 7">
    <name type="scientific">Luteimonas rhizosphaericola</name>
    <dbReference type="NCBI Taxonomy" id="3042024"/>
    <lineage>
        <taxon>Bacteria</taxon>
        <taxon>Pseudomonadati</taxon>
        <taxon>Pseudomonadota</taxon>
        <taxon>Gammaproteobacteria</taxon>
        <taxon>Lysobacterales</taxon>
        <taxon>Lysobacteraceae</taxon>
        <taxon>Luteimonas</taxon>
    </lineage>
</organism>
<accession>A0ABT6JHL0</accession>
<keyword evidence="1" id="KW-0805">Transcription regulation</keyword>
<dbReference type="InterPro" id="IPR026881">
    <property type="entry name" value="WYL_dom"/>
</dbReference>
<gene>
    <name evidence="6" type="ORF">QFW80_06425</name>
</gene>
<dbReference type="InterPro" id="IPR001034">
    <property type="entry name" value="DeoR_HTH"/>
</dbReference>
<evidence type="ECO:0000256" key="4">
    <source>
        <dbReference type="SAM" id="MobiDB-lite"/>
    </source>
</evidence>
<dbReference type="PROSITE" id="PS52050">
    <property type="entry name" value="WYL"/>
    <property type="match status" value="1"/>
</dbReference>
<evidence type="ECO:0000256" key="2">
    <source>
        <dbReference type="ARBA" id="ARBA00023125"/>
    </source>
</evidence>
<dbReference type="Pfam" id="PF08279">
    <property type="entry name" value="HTH_11"/>
    <property type="match status" value="1"/>
</dbReference>
<keyword evidence="3" id="KW-0804">Transcription</keyword>
<dbReference type="Pfam" id="PF13280">
    <property type="entry name" value="WYL"/>
    <property type="match status" value="1"/>
</dbReference>
<feature type="compositionally biased region" description="Basic and acidic residues" evidence="4">
    <location>
        <begin position="327"/>
        <end position="340"/>
    </location>
</feature>
<evidence type="ECO:0000256" key="1">
    <source>
        <dbReference type="ARBA" id="ARBA00023015"/>
    </source>
</evidence>
<dbReference type="RefSeq" id="WP_280600678.1">
    <property type="nucleotide sequence ID" value="NZ_JARXRN010000021.1"/>
</dbReference>
<dbReference type="SUPFAM" id="SSF46785">
    <property type="entry name" value="Winged helix' DNA-binding domain"/>
    <property type="match status" value="1"/>
</dbReference>
<keyword evidence="2" id="KW-0238">DNA-binding</keyword>
<proteinExistence type="predicted"/>
<dbReference type="PROSITE" id="PS51000">
    <property type="entry name" value="HTH_DEOR_2"/>
    <property type="match status" value="1"/>
</dbReference>